<evidence type="ECO:0000256" key="4">
    <source>
        <dbReference type="ARBA" id="ARBA00029652"/>
    </source>
</evidence>
<dbReference type="InterPro" id="IPR008254">
    <property type="entry name" value="Flavodoxin/NO_synth"/>
</dbReference>
<gene>
    <name evidence="6" type="primary">pnpB_2</name>
    <name evidence="6" type="ORF">VVAX_03117</name>
</gene>
<dbReference type="InterPro" id="IPR029039">
    <property type="entry name" value="Flavoprotein-like_sf"/>
</dbReference>
<dbReference type="GO" id="GO:0003955">
    <property type="term" value="F:NAD(P)H dehydrogenase (quinone) activity"/>
    <property type="evidence" value="ECO:0007669"/>
    <property type="project" value="TreeGrafter"/>
</dbReference>
<evidence type="ECO:0000259" key="5">
    <source>
        <dbReference type="PROSITE" id="PS50902"/>
    </source>
</evidence>
<proteinExistence type="predicted"/>
<feature type="domain" description="Flavodoxin-like" evidence="5">
    <location>
        <begin position="13"/>
        <end position="164"/>
    </location>
</feature>
<dbReference type="GO" id="GO:0016020">
    <property type="term" value="C:membrane"/>
    <property type="evidence" value="ECO:0007669"/>
    <property type="project" value="TreeGrafter"/>
</dbReference>
<keyword evidence="2" id="KW-0285">Flavoprotein</keyword>
<dbReference type="EMBL" id="LR743507">
    <property type="protein sequence ID" value="CAA2105162.1"/>
    <property type="molecule type" value="Genomic_DNA"/>
</dbReference>
<dbReference type="GO" id="GO:0010181">
    <property type="term" value="F:FMN binding"/>
    <property type="evidence" value="ECO:0007669"/>
    <property type="project" value="InterPro"/>
</dbReference>
<dbReference type="RefSeq" id="WP_339090710.1">
    <property type="nucleotide sequence ID" value="NZ_LR743507.1"/>
</dbReference>
<dbReference type="PANTHER" id="PTHR30546:SF23">
    <property type="entry name" value="FLAVOPROTEIN-LIKE PROTEIN YCP4-RELATED"/>
    <property type="match status" value="1"/>
</dbReference>
<dbReference type="Pfam" id="PF03358">
    <property type="entry name" value="FMN_red"/>
    <property type="match status" value="1"/>
</dbReference>
<dbReference type="GO" id="GO:0009055">
    <property type="term" value="F:electron transfer activity"/>
    <property type="evidence" value="ECO:0007669"/>
    <property type="project" value="InterPro"/>
</dbReference>
<dbReference type="Gene3D" id="3.40.50.360">
    <property type="match status" value="1"/>
</dbReference>
<keyword evidence="3" id="KW-0288">FMN</keyword>
<reference evidence="6" key="1">
    <citation type="submission" date="2019-12" db="EMBL/GenBank/DDBJ databases">
        <authorList>
            <person name="Cremers G."/>
        </authorList>
    </citation>
    <scope>NUCLEOTIDE SEQUENCE</scope>
    <source>
        <strain evidence="6">Vvax</strain>
    </source>
</reference>
<keyword evidence="6" id="KW-0560">Oxidoreductase</keyword>
<evidence type="ECO:0000256" key="2">
    <source>
        <dbReference type="ARBA" id="ARBA00022630"/>
    </source>
</evidence>
<dbReference type="PROSITE" id="PS50902">
    <property type="entry name" value="FLAVODOXIN_LIKE"/>
    <property type="match status" value="1"/>
</dbReference>
<dbReference type="AlphaFoldDB" id="A0A679JB74"/>
<comment type="cofactor">
    <cofactor evidence="1">
        <name>FMN</name>
        <dbReference type="ChEBI" id="CHEBI:58210"/>
    </cofactor>
</comment>
<sequence length="211" mass="21914">MSRTTAASTVSTLSVVFFSGTGTTDLLAQAIGEGAASVTDVQVKLLRITGEQIDKGRWQDDAVLEALSASDAIVFGSPTFMGGAAAPFKAFADATAGIWYGRGWVGKFAGGFTISGSPSGDKLHTLAYFNLLAAQHGMTWLNWNELPHQTDGTNRLASFMGLMAQNGGPPGSPPALDPADALSAGKYGRYLAQQVRRYAAVSQPEAVAAPA</sequence>
<dbReference type="PROSITE" id="PS00201">
    <property type="entry name" value="FLAVODOXIN"/>
    <property type="match status" value="1"/>
</dbReference>
<evidence type="ECO:0000313" key="6">
    <source>
        <dbReference type="EMBL" id="CAA2105162.1"/>
    </source>
</evidence>
<dbReference type="InterPro" id="IPR001226">
    <property type="entry name" value="Flavodoxin_CS"/>
</dbReference>
<dbReference type="InterPro" id="IPR005025">
    <property type="entry name" value="FMN_Rdtase-like_dom"/>
</dbReference>
<dbReference type="PANTHER" id="PTHR30546">
    <property type="entry name" value="FLAVODOXIN-RELATED PROTEIN WRBA-RELATED"/>
    <property type="match status" value="1"/>
</dbReference>
<dbReference type="SUPFAM" id="SSF52218">
    <property type="entry name" value="Flavoproteins"/>
    <property type="match status" value="1"/>
</dbReference>
<accession>A0A679JB74</accession>
<evidence type="ECO:0000256" key="1">
    <source>
        <dbReference type="ARBA" id="ARBA00001917"/>
    </source>
</evidence>
<evidence type="ECO:0000256" key="3">
    <source>
        <dbReference type="ARBA" id="ARBA00022643"/>
    </source>
</evidence>
<organism evidence="6">
    <name type="scientific">Variovorax paradoxus</name>
    <dbReference type="NCBI Taxonomy" id="34073"/>
    <lineage>
        <taxon>Bacteria</taxon>
        <taxon>Pseudomonadati</taxon>
        <taxon>Pseudomonadota</taxon>
        <taxon>Betaproteobacteria</taxon>
        <taxon>Burkholderiales</taxon>
        <taxon>Comamonadaceae</taxon>
        <taxon>Variovorax</taxon>
    </lineage>
</organism>
<name>A0A679JB74_VARPD</name>
<protein>
    <recommendedName>
        <fullName evidence="4">Flavoprotein WrbA</fullName>
    </recommendedName>
</protein>